<reference evidence="1" key="1">
    <citation type="journal article" date="2015" name="Nature">
        <title>Complex archaea that bridge the gap between prokaryotes and eukaryotes.</title>
        <authorList>
            <person name="Spang A."/>
            <person name="Saw J.H."/>
            <person name="Jorgensen S.L."/>
            <person name="Zaremba-Niedzwiedzka K."/>
            <person name="Martijn J."/>
            <person name="Lind A.E."/>
            <person name="van Eijk R."/>
            <person name="Schleper C."/>
            <person name="Guy L."/>
            <person name="Ettema T.J."/>
        </authorList>
    </citation>
    <scope>NUCLEOTIDE SEQUENCE</scope>
</reference>
<evidence type="ECO:0000313" key="1">
    <source>
        <dbReference type="EMBL" id="KKL62268.1"/>
    </source>
</evidence>
<accession>A0A0F9DKQ6</accession>
<proteinExistence type="predicted"/>
<gene>
    <name evidence="1" type="ORF">LCGC14_2186910</name>
</gene>
<comment type="caution">
    <text evidence="1">The sequence shown here is derived from an EMBL/GenBank/DDBJ whole genome shotgun (WGS) entry which is preliminary data.</text>
</comment>
<protein>
    <submittedName>
        <fullName evidence="1">Uncharacterized protein</fullName>
    </submittedName>
</protein>
<sequence length="148" mass="16406">ALTFKITNGDVEVNTSTGRPKMIGNALNENIFFKAKEKTSQDMRRSLSINRIRNGTGAGMAELVGTVQQVGFLSIKVLLQRQILNMFSSLIRQQSIRPGVRPRNERFKKITLFRILPSSTEKTSYIFRLDVTTVGGGKITESGTITGV</sequence>
<organism evidence="1">
    <name type="scientific">marine sediment metagenome</name>
    <dbReference type="NCBI Taxonomy" id="412755"/>
    <lineage>
        <taxon>unclassified sequences</taxon>
        <taxon>metagenomes</taxon>
        <taxon>ecological metagenomes</taxon>
    </lineage>
</organism>
<name>A0A0F9DKQ6_9ZZZZ</name>
<dbReference type="AlphaFoldDB" id="A0A0F9DKQ6"/>
<feature type="non-terminal residue" evidence="1">
    <location>
        <position position="1"/>
    </location>
</feature>
<dbReference type="EMBL" id="LAZR01028544">
    <property type="protein sequence ID" value="KKL62268.1"/>
    <property type="molecule type" value="Genomic_DNA"/>
</dbReference>